<dbReference type="Gene3D" id="3.20.20.120">
    <property type="entry name" value="Enolase-like C-terminal domain"/>
    <property type="match status" value="1"/>
</dbReference>
<dbReference type="PANTHER" id="PTHR48073">
    <property type="entry name" value="O-SUCCINYLBENZOATE SYNTHASE-RELATED"/>
    <property type="match status" value="1"/>
</dbReference>
<dbReference type="EMBL" id="CM029041">
    <property type="protein sequence ID" value="KAG2629180.1"/>
    <property type="molecule type" value="Genomic_DNA"/>
</dbReference>
<evidence type="ECO:0000313" key="2">
    <source>
        <dbReference type="EMBL" id="KAG2629180.1"/>
    </source>
</evidence>
<dbReference type="InterPro" id="IPR036849">
    <property type="entry name" value="Enolase-like_C_sf"/>
</dbReference>
<keyword evidence="1" id="KW-0479">Metal-binding</keyword>
<evidence type="ECO:0000313" key="3">
    <source>
        <dbReference type="Proteomes" id="UP000823388"/>
    </source>
</evidence>
<dbReference type="PANTHER" id="PTHR48073:SF2">
    <property type="entry name" value="O-SUCCINYLBENZOATE SYNTHASE"/>
    <property type="match status" value="1"/>
</dbReference>
<gene>
    <name evidence="2" type="ORF">PVAP13_3KG409801</name>
</gene>
<comment type="caution">
    <text evidence="2">The sequence shown here is derived from an EMBL/GenBank/DDBJ whole genome shotgun (WGS) entry which is preliminary data.</text>
</comment>
<accession>A0A8T0V231</accession>
<protein>
    <submittedName>
        <fullName evidence="2">Uncharacterized protein</fullName>
    </submittedName>
</protein>
<evidence type="ECO:0000256" key="1">
    <source>
        <dbReference type="ARBA" id="ARBA00022723"/>
    </source>
</evidence>
<name>A0A8T0V231_PANVG</name>
<keyword evidence="3" id="KW-1185">Reference proteome</keyword>
<dbReference type="AlphaFoldDB" id="A0A8T0V231"/>
<dbReference type="GO" id="GO:0046872">
    <property type="term" value="F:metal ion binding"/>
    <property type="evidence" value="ECO:0007669"/>
    <property type="project" value="UniProtKB-KW"/>
</dbReference>
<organism evidence="2 3">
    <name type="scientific">Panicum virgatum</name>
    <name type="common">Blackwell switchgrass</name>
    <dbReference type="NCBI Taxonomy" id="38727"/>
    <lineage>
        <taxon>Eukaryota</taxon>
        <taxon>Viridiplantae</taxon>
        <taxon>Streptophyta</taxon>
        <taxon>Embryophyta</taxon>
        <taxon>Tracheophyta</taxon>
        <taxon>Spermatophyta</taxon>
        <taxon>Magnoliopsida</taxon>
        <taxon>Liliopsida</taxon>
        <taxon>Poales</taxon>
        <taxon>Poaceae</taxon>
        <taxon>PACMAD clade</taxon>
        <taxon>Panicoideae</taxon>
        <taxon>Panicodae</taxon>
        <taxon>Paniceae</taxon>
        <taxon>Panicinae</taxon>
        <taxon>Panicum</taxon>
        <taxon>Panicum sect. Hiantes</taxon>
    </lineage>
</organism>
<dbReference type="SUPFAM" id="SSF51604">
    <property type="entry name" value="Enolase C-terminal domain-like"/>
    <property type="match status" value="1"/>
</dbReference>
<reference evidence="2 3" key="1">
    <citation type="submission" date="2020-05" db="EMBL/GenBank/DDBJ databases">
        <title>WGS assembly of Panicum virgatum.</title>
        <authorList>
            <person name="Lovell J.T."/>
            <person name="Jenkins J."/>
            <person name="Shu S."/>
            <person name="Juenger T.E."/>
            <person name="Schmutz J."/>
        </authorList>
    </citation>
    <scope>NUCLEOTIDE SEQUENCE [LARGE SCALE GENOMIC DNA]</scope>
    <source>
        <strain evidence="3">cv. AP13</strain>
    </source>
</reference>
<dbReference type="Proteomes" id="UP000823388">
    <property type="component" value="Chromosome 3K"/>
</dbReference>
<sequence length="132" mass="14897">MSARVSKVEAQVWGKLELGYTSSEGYVSSIQTAHLSWMQYIADRAIEALERLNEMGVTPVLFEQTVHRDYWDCLRDISIVAMEKYKVTSAADKSYRNLHTAQKIIHGNLAHDINIKLTKLGVIGALEIIYVA</sequence>
<proteinExistence type="predicted"/>